<evidence type="ECO:0000259" key="4">
    <source>
        <dbReference type="Pfam" id="PF04652"/>
    </source>
</evidence>
<organism evidence="5 6">
    <name type="scientific">Brassica cretica</name>
    <name type="common">Mustard</name>
    <dbReference type="NCBI Taxonomy" id="69181"/>
    <lineage>
        <taxon>Eukaryota</taxon>
        <taxon>Viridiplantae</taxon>
        <taxon>Streptophyta</taxon>
        <taxon>Embryophyta</taxon>
        <taxon>Tracheophyta</taxon>
        <taxon>Spermatophyta</taxon>
        <taxon>Magnoliopsida</taxon>
        <taxon>eudicotyledons</taxon>
        <taxon>Gunneridae</taxon>
        <taxon>Pentapetalae</taxon>
        <taxon>rosids</taxon>
        <taxon>malvids</taxon>
        <taxon>Brassicales</taxon>
        <taxon>Brassicaceae</taxon>
        <taxon>Brassiceae</taxon>
        <taxon>Brassica</taxon>
    </lineage>
</organism>
<dbReference type="GO" id="GO:0032511">
    <property type="term" value="P:late endosome to vacuole transport via multivesicular body sorting pathway"/>
    <property type="evidence" value="ECO:0007669"/>
    <property type="project" value="InterPro"/>
</dbReference>
<evidence type="ECO:0000313" key="6">
    <source>
        <dbReference type="Proteomes" id="UP000712600"/>
    </source>
</evidence>
<dbReference type="Pfam" id="PF04652">
    <property type="entry name" value="Vta1"/>
    <property type="match status" value="1"/>
</dbReference>
<proteinExistence type="predicted"/>
<evidence type="ECO:0000256" key="3">
    <source>
        <dbReference type="SAM" id="MobiDB-lite"/>
    </source>
</evidence>
<accession>A0A8S9RIZ9</accession>
<dbReference type="InterPro" id="IPR039431">
    <property type="entry name" value="Vta1/CALS_N"/>
</dbReference>
<dbReference type="InterPro" id="IPR044538">
    <property type="entry name" value="Vta1-like"/>
</dbReference>
<dbReference type="EMBL" id="QGKX02000095">
    <property type="protein sequence ID" value="KAF3572347.1"/>
    <property type="molecule type" value="Genomic_DNA"/>
</dbReference>
<evidence type="ECO:0000256" key="1">
    <source>
        <dbReference type="ARBA" id="ARBA00004308"/>
    </source>
</evidence>
<comment type="caution">
    <text evidence="5">The sequence shown here is derived from an EMBL/GenBank/DDBJ whole genome shotgun (WGS) entry which is preliminary data.</text>
</comment>
<dbReference type="InterPro" id="IPR023175">
    <property type="entry name" value="Vta1/CALS_N_sf"/>
</dbReference>
<comment type="subcellular location">
    <subcellularLocation>
        <location evidence="1">Endomembrane system</location>
    </subcellularLocation>
</comment>
<dbReference type="PANTHER" id="PTHR46009">
    <property type="entry name" value="VACUOLAR PROTEIN SORTING-ASSOCIATED PROTEIN VTA1 HOMOLOG"/>
    <property type="match status" value="1"/>
</dbReference>
<evidence type="ECO:0000256" key="2">
    <source>
        <dbReference type="ARBA" id="ARBA00023136"/>
    </source>
</evidence>
<reference evidence="5" key="1">
    <citation type="submission" date="2019-12" db="EMBL/GenBank/DDBJ databases">
        <title>Genome sequencing and annotation of Brassica cretica.</title>
        <authorList>
            <person name="Studholme D.J."/>
            <person name="Sarris P."/>
        </authorList>
    </citation>
    <scope>NUCLEOTIDE SEQUENCE</scope>
    <source>
        <strain evidence="5">PFS-109/04</strain>
        <tissue evidence="5">Leaf</tissue>
    </source>
</reference>
<name>A0A8S9RIZ9_BRACR</name>
<gene>
    <name evidence="5" type="ORF">F2Q69_00063736</name>
</gene>
<keyword evidence="2" id="KW-0472">Membrane</keyword>
<dbReference type="AlphaFoldDB" id="A0A8S9RIZ9"/>
<dbReference type="Proteomes" id="UP000712600">
    <property type="component" value="Unassembled WGS sequence"/>
</dbReference>
<evidence type="ECO:0000313" key="5">
    <source>
        <dbReference type="EMBL" id="KAF3572347.1"/>
    </source>
</evidence>
<dbReference type="GO" id="GO:0005771">
    <property type="term" value="C:multivesicular body"/>
    <property type="evidence" value="ECO:0007669"/>
    <property type="project" value="TreeGrafter"/>
</dbReference>
<feature type="domain" description="Vta1/callose synthase N-terminal" evidence="4">
    <location>
        <begin position="58"/>
        <end position="163"/>
    </location>
</feature>
<protein>
    <recommendedName>
        <fullName evidence="4">Vta1/callose synthase N-terminal domain-containing protein</fullName>
    </recommendedName>
</protein>
<feature type="region of interest" description="Disordered" evidence="3">
    <location>
        <begin position="1"/>
        <end position="26"/>
    </location>
</feature>
<dbReference type="PANTHER" id="PTHR46009:SF1">
    <property type="entry name" value="VACUOLAR PROTEIN SORTING-ASSOCIATED PROTEIN VTA1 HOMOLOG"/>
    <property type="match status" value="1"/>
</dbReference>
<dbReference type="Gene3D" id="1.25.40.270">
    <property type="entry name" value="Vacuolar protein sorting-associated protein vta1"/>
    <property type="match status" value="1"/>
</dbReference>
<sequence length="174" mass="19705">MASTSGGRGGEDGRPPQMQPVRSLSRRMTRAGTMMMIEPNEDESIIDSELVPSSLAAIAPILRVANDIEEDNPRVAYLCRFHAFEKAHKMDPTSSGRGVRQFKTYLLHKLQEEEPTSDPNEIQTYYQKFYVDNIENGEGKKTPEEMAKLYQMATVLYDVLKTVIHPARIDEKVD</sequence>